<gene>
    <name evidence="1" type="ORF">HPLM_LOCUS7234</name>
</gene>
<sequence>MNLRKFASNSSDLNKFFEAEEDEKVPQIQKLLGLQWNTSEDKLSLTLPQKPPKEGMWTKRKILKEVASIYDPLGFLTPFQITNLEDSYGSRCILSS</sequence>
<dbReference type="OrthoDB" id="5863270at2759"/>
<evidence type="ECO:0000313" key="3">
    <source>
        <dbReference type="WBParaSite" id="HPLM_0000724201-mRNA-1"/>
    </source>
</evidence>
<evidence type="ECO:0000313" key="2">
    <source>
        <dbReference type="Proteomes" id="UP000268014"/>
    </source>
</evidence>
<name>A0A0N4WA56_HAEPC</name>
<reference evidence="1 2" key="2">
    <citation type="submission" date="2018-11" db="EMBL/GenBank/DDBJ databases">
        <authorList>
            <consortium name="Pathogen Informatics"/>
        </authorList>
    </citation>
    <scope>NUCLEOTIDE SEQUENCE [LARGE SCALE GENOMIC DNA]</scope>
    <source>
        <strain evidence="1 2">MHpl1</strain>
    </source>
</reference>
<evidence type="ECO:0000313" key="1">
    <source>
        <dbReference type="EMBL" id="VDO31324.1"/>
    </source>
</evidence>
<dbReference type="AlphaFoldDB" id="A0A0N4WA56"/>
<dbReference type="OMA" id="LQWNTET"/>
<dbReference type="Pfam" id="PF05380">
    <property type="entry name" value="Peptidase_A17"/>
    <property type="match status" value="1"/>
</dbReference>
<dbReference type="EMBL" id="UZAF01016624">
    <property type="protein sequence ID" value="VDO31324.1"/>
    <property type="molecule type" value="Genomic_DNA"/>
</dbReference>
<dbReference type="WBParaSite" id="HPLM_0000724201-mRNA-1">
    <property type="protein sequence ID" value="HPLM_0000724201-mRNA-1"/>
    <property type="gene ID" value="HPLM_0000724201"/>
</dbReference>
<keyword evidence="2" id="KW-1185">Reference proteome</keyword>
<dbReference type="Proteomes" id="UP000268014">
    <property type="component" value="Unassembled WGS sequence"/>
</dbReference>
<protein>
    <submittedName>
        <fullName evidence="3">DIOX_N domain-containing protein</fullName>
    </submittedName>
</protein>
<organism evidence="3">
    <name type="scientific">Haemonchus placei</name>
    <name type="common">Barber's pole worm</name>
    <dbReference type="NCBI Taxonomy" id="6290"/>
    <lineage>
        <taxon>Eukaryota</taxon>
        <taxon>Metazoa</taxon>
        <taxon>Ecdysozoa</taxon>
        <taxon>Nematoda</taxon>
        <taxon>Chromadorea</taxon>
        <taxon>Rhabditida</taxon>
        <taxon>Rhabditina</taxon>
        <taxon>Rhabditomorpha</taxon>
        <taxon>Strongyloidea</taxon>
        <taxon>Trichostrongylidae</taxon>
        <taxon>Haemonchus</taxon>
    </lineage>
</organism>
<reference evidence="3" key="1">
    <citation type="submission" date="2017-02" db="UniProtKB">
        <authorList>
            <consortium name="WormBaseParasite"/>
        </authorList>
    </citation>
    <scope>IDENTIFICATION</scope>
</reference>
<accession>A0A0N4WA56</accession>
<dbReference type="InterPro" id="IPR008042">
    <property type="entry name" value="Retrotrans_Pao"/>
</dbReference>
<proteinExistence type="predicted"/>
<dbReference type="STRING" id="6290.A0A0N4WA56"/>